<name>A0A914EIH5_9BILA</name>
<protein>
    <submittedName>
        <fullName evidence="3">Uncharacterized protein</fullName>
    </submittedName>
</protein>
<keyword evidence="1" id="KW-1133">Transmembrane helix</keyword>
<reference evidence="3" key="1">
    <citation type="submission" date="2022-11" db="UniProtKB">
        <authorList>
            <consortium name="WormBaseParasite"/>
        </authorList>
    </citation>
    <scope>IDENTIFICATION</scope>
</reference>
<evidence type="ECO:0000313" key="2">
    <source>
        <dbReference type="Proteomes" id="UP000887540"/>
    </source>
</evidence>
<proteinExistence type="predicted"/>
<dbReference type="Proteomes" id="UP000887540">
    <property type="component" value="Unplaced"/>
</dbReference>
<keyword evidence="2" id="KW-1185">Reference proteome</keyword>
<keyword evidence="1" id="KW-0472">Membrane</keyword>
<dbReference type="WBParaSite" id="ACRNAN_scaffold856.g7236.t1">
    <property type="protein sequence ID" value="ACRNAN_scaffold856.g7236.t1"/>
    <property type="gene ID" value="ACRNAN_scaffold856.g7236"/>
</dbReference>
<accession>A0A914EIH5</accession>
<sequence>MVKPTSNMLPVNMQLVGIILNWLIVLMNTMDPIVIFSFNFMARKVAKALLFGDPYTRDTSINLNKRVSYQFQLRNVASIYRKNFNWSKEASSLEKKCIECTYL</sequence>
<evidence type="ECO:0000313" key="3">
    <source>
        <dbReference type="WBParaSite" id="ACRNAN_scaffold856.g7236.t1"/>
    </source>
</evidence>
<feature type="transmembrane region" description="Helical" evidence="1">
    <location>
        <begin position="20"/>
        <end position="42"/>
    </location>
</feature>
<keyword evidence="1" id="KW-0812">Transmembrane</keyword>
<organism evidence="2 3">
    <name type="scientific">Acrobeloides nanus</name>
    <dbReference type="NCBI Taxonomy" id="290746"/>
    <lineage>
        <taxon>Eukaryota</taxon>
        <taxon>Metazoa</taxon>
        <taxon>Ecdysozoa</taxon>
        <taxon>Nematoda</taxon>
        <taxon>Chromadorea</taxon>
        <taxon>Rhabditida</taxon>
        <taxon>Tylenchina</taxon>
        <taxon>Cephalobomorpha</taxon>
        <taxon>Cephaloboidea</taxon>
        <taxon>Cephalobidae</taxon>
        <taxon>Acrobeloides</taxon>
    </lineage>
</organism>
<dbReference type="AlphaFoldDB" id="A0A914EIH5"/>
<evidence type="ECO:0000256" key="1">
    <source>
        <dbReference type="SAM" id="Phobius"/>
    </source>
</evidence>